<reference evidence="2" key="2">
    <citation type="submission" date="2025-09" db="UniProtKB">
        <authorList>
            <consortium name="Ensembl"/>
        </authorList>
    </citation>
    <scope>IDENTIFICATION</scope>
</reference>
<proteinExistence type="predicted"/>
<feature type="region of interest" description="Disordered" evidence="1">
    <location>
        <begin position="416"/>
        <end position="460"/>
    </location>
</feature>
<sequence length="460" mass="50871">LARLMSFFNSPSFLSAGPTGRRLKGDGKNGASFLLSRSRRNISWYNQHSDFWGWYKYFTDTGNQEGELDRVYLAYLKNKNRAEGRRSYNLYLRHLGDIYKSCAETNDPNCVASYIGRPVGKAEAPRSPSVKACDPYRDPYCGVSQPRVPAPVWVPPKAVAPSFFYAPALSPLLSTEQQAELLRICDSKDVECLQYHLRAAYGYQAALGPAPSYAYLGCDPQKDPGCGSRPIPKAPSGLYQRYTACDPRYDPYCLNTAAQSMQAPPCNPLHDNNCNPLTGARLAGPERHAMDDPTACDPRYDPYCQQGRPAQPDEDPRHRLGPRGKTKEGYDCYVFYDEDCVPLDLASDAQSSAASSAATCHPLDPSCGGHPPPQQSDSGSFEPHLNLDGTRNSGIVEPDPDCDPEYDRNCRLRRAEEPVLGASAARERKWQGGWAPEEERDVPHPDQLHAHACLTSNSAQ</sequence>
<feature type="region of interest" description="Disordered" evidence="1">
    <location>
        <begin position="357"/>
        <end position="403"/>
    </location>
</feature>
<evidence type="ECO:0000313" key="2">
    <source>
        <dbReference type="Ensembl" id="ENSPKIP00000000394.1"/>
    </source>
</evidence>
<dbReference type="GeneTree" id="ENSGT00500000045505"/>
<accession>A0A3B3Q3H6</accession>
<dbReference type="Ensembl" id="ENSPKIT00000024291.1">
    <property type="protein sequence ID" value="ENSPKIP00000000394.1"/>
    <property type="gene ID" value="ENSPKIG00000019076.1"/>
</dbReference>
<protein>
    <submittedName>
        <fullName evidence="2">Actinodin1</fullName>
    </submittedName>
</protein>
<dbReference type="AlphaFoldDB" id="A0A3B3Q3H6"/>
<reference evidence="2" key="1">
    <citation type="submission" date="2025-08" db="UniProtKB">
        <authorList>
            <consortium name="Ensembl"/>
        </authorList>
    </citation>
    <scope>IDENTIFICATION</scope>
</reference>
<evidence type="ECO:0000313" key="3">
    <source>
        <dbReference type="Proteomes" id="UP000261540"/>
    </source>
</evidence>
<evidence type="ECO:0000256" key="1">
    <source>
        <dbReference type="SAM" id="MobiDB-lite"/>
    </source>
</evidence>
<feature type="region of interest" description="Disordered" evidence="1">
    <location>
        <begin position="280"/>
        <end position="324"/>
    </location>
</feature>
<name>A0A3B3Q3H6_9TELE</name>
<keyword evidence="3" id="KW-1185">Reference proteome</keyword>
<dbReference type="Proteomes" id="UP000261540">
    <property type="component" value="Unplaced"/>
</dbReference>
<organism evidence="2 3">
    <name type="scientific">Paramormyrops kingsleyae</name>
    <dbReference type="NCBI Taxonomy" id="1676925"/>
    <lineage>
        <taxon>Eukaryota</taxon>
        <taxon>Metazoa</taxon>
        <taxon>Chordata</taxon>
        <taxon>Craniata</taxon>
        <taxon>Vertebrata</taxon>
        <taxon>Euteleostomi</taxon>
        <taxon>Actinopterygii</taxon>
        <taxon>Neopterygii</taxon>
        <taxon>Teleostei</taxon>
        <taxon>Osteoglossocephala</taxon>
        <taxon>Osteoglossomorpha</taxon>
        <taxon>Osteoglossiformes</taxon>
        <taxon>Mormyridae</taxon>
        <taxon>Paramormyrops</taxon>
    </lineage>
</organism>